<dbReference type="OrthoDB" id="6028077at2"/>
<dbReference type="Proteomes" id="UP000251842">
    <property type="component" value="Chromosome"/>
</dbReference>
<evidence type="ECO:0000313" key="2">
    <source>
        <dbReference type="Proteomes" id="UP000251842"/>
    </source>
</evidence>
<dbReference type="RefSeq" id="WP_112926902.1">
    <property type="nucleotide sequence ID" value="NZ_CP029556.1"/>
</dbReference>
<dbReference type="EMBL" id="CP029556">
    <property type="protein sequence ID" value="AXA84689.1"/>
    <property type="molecule type" value="Genomic_DNA"/>
</dbReference>
<organism evidence="1 2">
    <name type="scientific">Solilutibacter oculi</name>
    <dbReference type="NCBI Taxonomy" id="2698682"/>
    <lineage>
        <taxon>Bacteria</taxon>
        <taxon>Pseudomonadati</taxon>
        <taxon>Pseudomonadota</taxon>
        <taxon>Gammaproteobacteria</taxon>
        <taxon>Lysobacterales</taxon>
        <taxon>Lysobacteraceae</taxon>
        <taxon>Solilutibacter</taxon>
    </lineage>
</organism>
<dbReference type="KEGG" id="lue:DCD74_08320"/>
<reference evidence="2" key="1">
    <citation type="submission" date="2018-05" db="EMBL/GenBank/DDBJ databases">
        <title>Luteimonas pekinense sp. nov., isolated from human Meibomian gland secretions, Beijing, China.</title>
        <authorList>
            <person name="Wen T."/>
            <person name="Bai H."/>
            <person name="Lv H."/>
        </authorList>
    </citation>
    <scope>NUCLEOTIDE SEQUENCE [LARGE SCALE GENOMIC DNA]</scope>
    <source>
        <strain evidence="2">83-4</strain>
    </source>
</reference>
<proteinExistence type="predicted"/>
<dbReference type="AlphaFoldDB" id="A0A344J6M9"/>
<sequence length="84" mass="9101">MSWDRFQREAMSELGLVAFVPHVPGSEPPPPADPRVLAMLARALGISPDALADAGIVLPGIERLRDPAVKRALWPSLRGLRRPA</sequence>
<accession>A0A344J6M9</accession>
<evidence type="ECO:0000313" key="1">
    <source>
        <dbReference type="EMBL" id="AXA84689.1"/>
    </source>
</evidence>
<protein>
    <submittedName>
        <fullName evidence="1">Uncharacterized protein</fullName>
    </submittedName>
</protein>
<keyword evidence="2" id="KW-1185">Reference proteome</keyword>
<gene>
    <name evidence="1" type="ORF">DCD74_08320</name>
</gene>
<name>A0A344J6M9_9GAMM</name>